<dbReference type="OrthoDB" id="9801455at2"/>
<evidence type="ECO:0000256" key="1">
    <source>
        <dbReference type="ARBA" id="ARBA00009865"/>
    </source>
</evidence>
<dbReference type="EMBL" id="CYYV01000008">
    <property type="protein sequence ID" value="CUO39785.1"/>
    <property type="molecule type" value="Genomic_DNA"/>
</dbReference>
<dbReference type="PANTHER" id="PTHR42812">
    <property type="entry name" value="BETA-XYLOSIDASE"/>
    <property type="match status" value="1"/>
</dbReference>
<dbReference type="CDD" id="cd09001">
    <property type="entry name" value="GH43_FsAxh1-like"/>
    <property type="match status" value="1"/>
</dbReference>
<accession>A0A174SGV3</accession>
<dbReference type="InterPro" id="IPR051795">
    <property type="entry name" value="Glycosyl_Hydrlase_43"/>
</dbReference>
<dbReference type="InterPro" id="IPR023296">
    <property type="entry name" value="Glyco_hydro_beta-prop_sf"/>
</dbReference>
<evidence type="ECO:0000313" key="8">
    <source>
        <dbReference type="Proteomes" id="UP000095706"/>
    </source>
</evidence>
<dbReference type="Proteomes" id="UP000095706">
    <property type="component" value="Unassembled WGS sequence"/>
</dbReference>
<keyword evidence="3 4" id="KW-0326">Glycosidase</keyword>
<evidence type="ECO:0000313" key="7">
    <source>
        <dbReference type="EMBL" id="CUP96932.1"/>
    </source>
</evidence>
<dbReference type="GO" id="GO:0009044">
    <property type="term" value="F:xylan 1,4-beta-xylosidase activity"/>
    <property type="evidence" value="ECO:0007669"/>
    <property type="project" value="UniProtKB-EC"/>
</dbReference>
<keyword evidence="2 4" id="KW-0378">Hydrolase</keyword>
<dbReference type="PANTHER" id="PTHR42812:SF15">
    <property type="entry name" value="HYDROLASE, PUTATIVE (AFU_ORTHOLOGUE AFUA_2G00930)-RELATED"/>
    <property type="match status" value="1"/>
</dbReference>
<dbReference type="AlphaFoldDB" id="A0A174SGV3"/>
<dbReference type="Proteomes" id="UP000095709">
    <property type="component" value="Unassembled WGS sequence"/>
</dbReference>
<dbReference type="GO" id="GO:0005975">
    <property type="term" value="P:carbohydrate metabolic process"/>
    <property type="evidence" value="ECO:0007669"/>
    <property type="project" value="InterPro"/>
</dbReference>
<dbReference type="Gene3D" id="2.60.120.200">
    <property type="match status" value="1"/>
</dbReference>
<sequence>MKIIGKNPITGLDYPDPDVIRVDDTYYMVSTTMHFVPGCEILRSYDLVHWEHLSYVYERLDSTEEQRLVGEKNCYGKGMWAASLRYHKGMYYICFVANDTGKTYLYTADNIEGPWEKRIIEGFYHDCSLLFEDDHVYIVSGNRNIRLQELKKDLSGPKEGGLDRILVSDSRNPGLGFEGSHFYKIDGMYYLFLIHSLPDRWMRTQACYVSDSLTGEFKGGDVLCDTMGYCGQGVAQGGIVDTPDHKWYAVLFQDRGAVGRIPVLVPVKWEKNVRVTCMPAPGEQKEQIIKENYPVLGDSGRALCEVETQSTRPDAQYHPLVESDDFSEWNPEQKRLFGTFGWKSCWQFNHEPELSWIENDAEKGCLRMVCRKQCKNVTQAVNTITQRMKFPVCITEVTVDAEGIKDGDYAGMCALQGCYGMAAVTKRDGQMLLVMRSLEEEHDSIEGNQGNSEEIEWEAVAVESSKIRIRMEADFQNQHDKVRFLYWSDEKWKQIGPWHQLYFKMDHFTGCRVGLFAYATKETGGIAEFGRFRYF</sequence>
<evidence type="ECO:0000256" key="2">
    <source>
        <dbReference type="ARBA" id="ARBA00022801"/>
    </source>
</evidence>
<dbReference type="EC" id="3.2.1.37" evidence="7"/>
<dbReference type="InterPro" id="IPR013320">
    <property type="entry name" value="ConA-like_dom_sf"/>
</dbReference>
<evidence type="ECO:0000313" key="6">
    <source>
        <dbReference type="EMBL" id="CUO39785.1"/>
    </source>
</evidence>
<feature type="domain" description="Beta-xylosidase C-terminal Concanavalin A-like" evidence="5">
    <location>
        <begin position="344"/>
        <end position="534"/>
    </location>
</feature>
<dbReference type="Pfam" id="PF04616">
    <property type="entry name" value="Glyco_hydro_43"/>
    <property type="match status" value="1"/>
</dbReference>
<proteinExistence type="inferred from homology"/>
<comment type="similarity">
    <text evidence="1 4">Belongs to the glycosyl hydrolase 43 family.</text>
</comment>
<dbReference type="EMBL" id="CZAL01000026">
    <property type="protein sequence ID" value="CUP96932.1"/>
    <property type="molecule type" value="Genomic_DNA"/>
</dbReference>
<protein>
    <submittedName>
        <fullName evidence="7">Beta-xylosidase</fullName>
        <ecNumber evidence="7">3.2.1.37</ecNumber>
    </submittedName>
</protein>
<dbReference type="InterPro" id="IPR006710">
    <property type="entry name" value="Glyco_hydro_43"/>
</dbReference>
<gene>
    <name evidence="7" type="primary">xynB_2</name>
    <name evidence="6" type="ORF">ERS852406_01888</name>
    <name evidence="7" type="ORF">ERS852498_03285</name>
</gene>
<organism evidence="7 9">
    <name type="scientific">Fusicatenibacter saccharivorans</name>
    <dbReference type="NCBI Taxonomy" id="1150298"/>
    <lineage>
        <taxon>Bacteria</taxon>
        <taxon>Bacillati</taxon>
        <taxon>Bacillota</taxon>
        <taxon>Clostridia</taxon>
        <taxon>Lachnospirales</taxon>
        <taxon>Lachnospiraceae</taxon>
        <taxon>Fusicatenibacter</taxon>
    </lineage>
</organism>
<dbReference type="SUPFAM" id="SSF75005">
    <property type="entry name" value="Arabinanase/levansucrase/invertase"/>
    <property type="match status" value="1"/>
</dbReference>
<evidence type="ECO:0000256" key="4">
    <source>
        <dbReference type="RuleBase" id="RU361187"/>
    </source>
</evidence>
<dbReference type="SUPFAM" id="SSF49899">
    <property type="entry name" value="Concanavalin A-like lectins/glucanases"/>
    <property type="match status" value="1"/>
</dbReference>
<evidence type="ECO:0000259" key="5">
    <source>
        <dbReference type="Pfam" id="PF17851"/>
    </source>
</evidence>
<dbReference type="Gene3D" id="2.115.10.20">
    <property type="entry name" value="Glycosyl hydrolase domain, family 43"/>
    <property type="match status" value="1"/>
</dbReference>
<dbReference type="RefSeq" id="WP_055221870.1">
    <property type="nucleotide sequence ID" value="NZ_JBDGCI010000001.1"/>
</dbReference>
<evidence type="ECO:0000256" key="3">
    <source>
        <dbReference type="ARBA" id="ARBA00023295"/>
    </source>
</evidence>
<evidence type="ECO:0000313" key="9">
    <source>
        <dbReference type="Proteomes" id="UP000095709"/>
    </source>
</evidence>
<name>A0A174SGV3_9FIRM</name>
<dbReference type="InterPro" id="IPR041542">
    <property type="entry name" value="GH43_C2"/>
</dbReference>
<reference evidence="8 9" key="1">
    <citation type="submission" date="2015-09" db="EMBL/GenBank/DDBJ databases">
        <authorList>
            <consortium name="Pathogen Informatics"/>
        </authorList>
    </citation>
    <scope>NUCLEOTIDE SEQUENCE [LARGE SCALE GENOMIC DNA]</scope>
    <source>
        <strain evidence="6 8">2789STDY5608849</strain>
        <strain evidence="7 9">2789STDY5834885</strain>
    </source>
</reference>
<dbReference type="Pfam" id="PF17851">
    <property type="entry name" value="GH43_C2"/>
    <property type="match status" value="1"/>
</dbReference>
<dbReference type="STRING" id="1150298.ERS852406_01888"/>